<reference evidence="1 2" key="1">
    <citation type="journal article" date="2016" name="Nat. Commun.">
        <title>Thousands of microbial genomes shed light on interconnected biogeochemical processes in an aquifer system.</title>
        <authorList>
            <person name="Anantharaman K."/>
            <person name="Brown C.T."/>
            <person name="Hug L.A."/>
            <person name="Sharon I."/>
            <person name="Castelle C.J."/>
            <person name="Probst A.J."/>
            <person name="Thomas B.C."/>
            <person name="Singh A."/>
            <person name="Wilkins M.J."/>
            <person name="Karaoz U."/>
            <person name="Brodie E.L."/>
            <person name="Williams K.H."/>
            <person name="Hubbard S.S."/>
            <person name="Banfield J.F."/>
        </authorList>
    </citation>
    <scope>NUCLEOTIDE SEQUENCE [LARGE SCALE GENOMIC DNA]</scope>
</reference>
<dbReference type="AlphaFoldDB" id="A0A1F7F487"/>
<sequence>MCILSGQCVLRKQVSGSGSFAWDASVQGSGAYVRRLETGSPRSAGEAGGNVMARRMVLIR</sequence>
<accession>A0A1F7F487</accession>
<evidence type="ECO:0000313" key="1">
    <source>
        <dbReference type="EMBL" id="OGK01495.1"/>
    </source>
</evidence>
<comment type="caution">
    <text evidence="1">The sequence shown here is derived from an EMBL/GenBank/DDBJ whole genome shotgun (WGS) entry which is preliminary data.</text>
</comment>
<gene>
    <name evidence="1" type="ORF">A2519_19440</name>
</gene>
<dbReference type="Proteomes" id="UP000179243">
    <property type="component" value="Unassembled WGS sequence"/>
</dbReference>
<dbReference type="EMBL" id="MFYX01000125">
    <property type="protein sequence ID" value="OGK01495.1"/>
    <property type="molecule type" value="Genomic_DNA"/>
</dbReference>
<name>A0A1F7F487_UNCRA</name>
<protein>
    <submittedName>
        <fullName evidence="1">Uncharacterized protein</fullName>
    </submittedName>
</protein>
<evidence type="ECO:0000313" key="2">
    <source>
        <dbReference type="Proteomes" id="UP000179243"/>
    </source>
</evidence>
<organism evidence="1 2">
    <name type="scientific">Candidatus Raymondbacteria bacterium RIFOXYD12_FULL_49_13</name>
    <dbReference type="NCBI Taxonomy" id="1817890"/>
    <lineage>
        <taxon>Bacteria</taxon>
        <taxon>Raymondiibacteriota</taxon>
    </lineage>
</organism>
<proteinExistence type="predicted"/>